<evidence type="ECO:0000313" key="2">
    <source>
        <dbReference type="Proteomes" id="UP000799755"/>
    </source>
</evidence>
<reference evidence="1" key="1">
    <citation type="journal article" date="2020" name="Stud. Mycol.">
        <title>101 Dothideomycetes genomes: a test case for predicting lifestyles and emergence of pathogens.</title>
        <authorList>
            <person name="Haridas S."/>
            <person name="Albert R."/>
            <person name="Binder M."/>
            <person name="Bloem J."/>
            <person name="Labutti K."/>
            <person name="Salamov A."/>
            <person name="Andreopoulos B."/>
            <person name="Baker S."/>
            <person name="Barry K."/>
            <person name="Bills G."/>
            <person name="Bluhm B."/>
            <person name="Cannon C."/>
            <person name="Castanera R."/>
            <person name="Culley D."/>
            <person name="Daum C."/>
            <person name="Ezra D."/>
            <person name="Gonzalez J."/>
            <person name="Henrissat B."/>
            <person name="Kuo A."/>
            <person name="Liang C."/>
            <person name="Lipzen A."/>
            <person name="Lutzoni F."/>
            <person name="Magnuson J."/>
            <person name="Mondo S."/>
            <person name="Nolan M."/>
            <person name="Ohm R."/>
            <person name="Pangilinan J."/>
            <person name="Park H.-J."/>
            <person name="Ramirez L."/>
            <person name="Alfaro M."/>
            <person name="Sun H."/>
            <person name="Tritt A."/>
            <person name="Yoshinaga Y."/>
            <person name="Zwiers L.-H."/>
            <person name="Turgeon B."/>
            <person name="Goodwin S."/>
            <person name="Spatafora J."/>
            <person name="Crous P."/>
            <person name="Grigoriev I."/>
        </authorList>
    </citation>
    <scope>NUCLEOTIDE SEQUENCE</scope>
    <source>
        <strain evidence="1">ATCC 200398</strain>
    </source>
</reference>
<organism evidence="1 2">
    <name type="scientific">Lindgomyces ingoldianus</name>
    <dbReference type="NCBI Taxonomy" id="673940"/>
    <lineage>
        <taxon>Eukaryota</taxon>
        <taxon>Fungi</taxon>
        <taxon>Dikarya</taxon>
        <taxon>Ascomycota</taxon>
        <taxon>Pezizomycotina</taxon>
        <taxon>Dothideomycetes</taxon>
        <taxon>Pleosporomycetidae</taxon>
        <taxon>Pleosporales</taxon>
        <taxon>Lindgomycetaceae</taxon>
        <taxon>Lindgomyces</taxon>
    </lineage>
</organism>
<sequence length="326" mass="36915">MARKLQNDLNIIELEYVLGTSVDRKLRAEYGVISNNWIFSKNNDYMLHSVHFKTTPIQLVESQLALGKPPHGDRSPNSLPLGSFHPLLFLILLNVEKHHYGTLLPSLYTQGHPFLPQKQFNMEANVSLRLVLNHATINLNVLLGRKPQHTTMKTSRTVISIIRSKSGRGRPILLGTKRQKTLHIGLSRDEVKMNKVVQSLYNELSRLRSHVVNYFDTIVMTKGPNNQTQHDQRAIAGLYKIMLEYMNTFGFHYTPQSKVEVSLRLEILNLNIYDRSASQSYYGLQLNGDGNCPCSVSEILNLEGLSTTYARFASAHSFLCPLVANA</sequence>
<dbReference type="Proteomes" id="UP000799755">
    <property type="component" value="Unassembled WGS sequence"/>
</dbReference>
<keyword evidence="2" id="KW-1185">Reference proteome</keyword>
<comment type="caution">
    <text evidence="1">The sequence shown here is derived from an EMBL/GenBank/DDBJ whole genome shotgun (WGS) entry which is preliminary data.</text>
</comment>
<gene>
    <name evidence="1" type="ORF">BDR25DRAFT_359959</name>
</gene>
<proteinExistence type="predicted"/>
<name>A0ACB6QGY1_9PLEO</name>
<protein>
    <submittedName>
        <fullName evidence="1">Uncharacterized protein</fullName>
    </submittedName>
</protein>
<evidence type="ECO:0000313" key="1">
    <source>
        <dbReference type="EMBL" id="KAF2466179.1"/>
    </source>
</evidence>
<dbReference type="EMBL" id="MU003526">
    <property type="protein sequence ID" value="KAF2466179.1"/>
    <property type="molecule type" value="Genomic_DNA"/>
</dbReference>
<accession>A0ACB6QGY1</accession>